<name>A0A381TFZ3_9ZZZZ</name>
<evidence type="ECO:0000259" key="1">
    <source>
        <dbReference type="PROSITE" id="PS50056"/>
    </source>
</evidence>
<evidence type="ECO:0000313" key="2">
    <source>
        <dbReference type="EMBL" id="SVA12853.1"/>
    </source>
</evidence>
<dbReference type="Pfam" id="PF13350">
    <property type="entry name" value="Y_phosphatase3"/>
    <property type="match status" value="1"/>
</dbReference>
<organism evidence="2">
    <name type="scientific">marine metagenome</name>
    <dbReference type="NCBI Taxonomy" id="408172"/>
    <lineage>
        <taxon>unclassified sequences</taxon>
        <taxon>metagenomes</taxon>
        <taxon>ecological metagenomes</taxon>
    </lineage>
</organism>
<dbReference type="PROSITE" id="PS50056">
    <property type="entry name" value="TYR_PHOSPHATASE_2"/>
    <property type="match status" value="1"/>
</dbReference>
<protein>
    <recommendedName>
        <fullName evidence="1">Tyrosine specific protein phosphatases domain-containing protein</fullName>
    </recommendedName>
</protein>
<gene>
    <name evidence="2" type="ORF">METZ01_LOCUS65707</name>
</gene>
<dbReference type="SUPFAM" id="SSF52799">
    <property type="entry name" value="(Phosphotyrosine protein) phosphatases II"/>
    <property type="match status" value="1"/>
</dbReference>
<dbReference type="InterPro" id="IPR029021">
    <property type="entry name" value="Prot-tyrosine_phosphatase-like"/>
</dbReference>
<dbReference type="AlphaFoldDB" id="A0A381TFZ3"/>
<proteinExistence type="predicted"/>
<dbReference type="GO" id="GO:0004721">
    <property type="term" value="F:phosphoprotein phosphatase activity"/>
    <property type="evidence" value="ECO:0007669"/>
    <property type="project" value="InterPro"/>
</dbReference>
<reference evidence="2" key="1">
    <citation type="submission" date="2018-05" db="EMBL/GenBank/DDBJ databases">
        <authorList>
            <person name="Lanie J.A."/>
            <person name="Ng W.-L."/>
            <person name="Kazmierczak K.M."/>
            <person name="Andrzejewski T.M."/>
            <person name="Davidsen T.M."/>
            <person name="Wayne K.J."/>
            <person name="Tettelin H."/>
            <person name="Glass J.I."/>
            <person name="Rusch D."/>
            <person name="Podicherti R."/>
            <person name="Tsui H.-C.T."/>
            <person name="Winkler M.E."/>
        </authorList>
    </citation>
    <scope>NUCLEOTIDE SEQUENCE</scope>
</reference>
<dbReference type="PANTHER" id="PTHR31126:SF1">
    <property type="entry name" value="TYROSINE SPECIFIC PROTEIN PHOSPHATASES DOMAIN-CONTAINING PROTEIN"/>
    <property type="match status" value="1"/>
</dbReference>
<dbReference type="PANTHER" id="PTHR31126">
    <property type="entry name" value="TYROSINE-PROTEIN PHOSPHATASE"/>
    <property type="match status" value="1"/>
</dbReference>
<dbReference type="InterPro" id="IPR000387">
    <property type="entry name" value="Tyr_Pase_dom"/>
</dbReference>
<dbReference type="InterPro" id="IPR026893">
    <property type="entry name" value="Tyr/Ser_Pase_IphP-type"/>
</dbReference>
<dbReference type="Gene3D" id="3.90.190.10">
    <property type="entry name" value="Protein tyrosine phosphatase superfamily"/>
    <property type="match status" value="1"/>
</dbReference>
<feature type="domain" description="Tyrosine specific protein phosphatases" evidence="1">
    <location>
        <begin position="162"/>
        <end position="195"/>
    </location>
</feature>
<accession>A0A381TFZ3</accession>
<sequence length="296" mass="34222">MKFLKYISLVALLAVISFFLFNEKEIASLERPIPANLSENLREDSRKLPFTGAHNFRDLGGYKTADGKTVKWGKVYRSDNLHSLTDEDVKYMERLNLKSVVDFRSDEERNEEPDRLTPNMTPILLPIKFEPEGVTETLMRDLIFGDLDSSNLLRDFNIVLVKEFTEEYRQFFRHIVDNDGEPFVLHCTAGKDRAGFGSAMILTILGVPREKVIEDYLLTNTYVSDHVDSELLEIELKTFFRADSDNLRKIQLVEERYIQAAFDTIDSHWGGMDKYLSEGLNLNESDIEKLKSIYLE</sequence>
<dbReference type="EMBL" id="UINC01004237">
    <property type="protein sequence ID" value="SVA12853.1"/>
    <property type="molecule type" value="Genomic_DNA"/>
</dbReference>